<dbReference type="PROSITE" id="PS50943">
    <property type="entry name" value="HTH_CROC1"/>
    <property type="match status" value="1"/>
</dbReference>
<dbReference type="CDD" id="cd00093">
    <property type="entry name" value="HTH_XRE"/>
    <property type="match status" value="1"/>
</dbReference>
<evidence type="ECO:0000256" key="4">
    <source>
        <dbReference type="SAM" id="MobiDB-lite"/>
    </source>
</evidence>
<keyword evidence="7" id="KW-1185">Reference proteome</keyword>
<dbReference type="SMART" id="SM00530">
    <property type="entry name" value="HTH_XRE"/>
    <property type="match status" value="1"/>
</dbReference>
<evidence type="ECO:0000256" key="3">
    <source>
        <dbReference type="ARBA" id="ARBA00023163"/>
    </source>
</evidence>
<dbReference type="Gene3D" id="2.10.109.10">
    <property type="entry name" value="Umud Fragment, subunit A"/>
    <property type="match status" value="1"/>
</dbReference>
<dbReference type="Pfam" id="PF01381">
    <property type="entry name" value="HTH_3"/>
    <property type="match status" value="1"/>
</dbReference>
<dbReference type="Gene3D" id="1.10.260.40">
    <property type="entry name" value="lambda repressor-like DNA-binding domains"/>
    <property type="match status" value="1"/>
</dbReference>
<feature type="domain" description="HTH cro/C1-type" evidence="5">
    <location>
        <begin position="8"/>
        <end position="62"/>
    </location>
</feature>
<dbReference type="InterPro" id="IPR001387">
    <property type="entry name" value="Cro/C1-type_HTH"/>
</dbReference>
<organism evidence="6 7">
    <name type="scientific">Lutispora saccharofermentans</name>
    <dbReference type="NCBI Taxonomy" id="3024236"/>
    <lineage>
        <taxon>Bacteria</taxon>
        <taxon>Bacillati</taxon>
        <taxon>Bacillota</taxon>
        <taxon>Clostridia</taxon>
        <taxon>Lutisporales</taxon>
        <taxon>Lutisporaceae</taxon>
        <taxon>Lutispora</taxon>
    </lineage>
</organism>
<feature type="region of interest" description="Disordered" evidence="4">
    <location>
        <begin position="72"/>
        <end position="91"/>
    </location>
</feature>
<dbReference type="RefSeq" id="WP_255225670.1">
    <property type="nucleotide sequence ID" value="NZ_JAJEKE010000001.1"/>
</dbReference>
<dbReference type="CDD" id="cd06529">
    <property type="entry name" value="S24_LexA-like"/>
    <property type="match status" value="1"/>
</dbReference>
<accession>A0ABT1NA99</accession>
<evidence type="ECO:0000313" key="6">
    <source>
        <dbReference type="EMBL" id="MCQ1528173.1"/>
    </source>
</evidence>
<dbReference type="InterPro" id="IPR039418">
    <property type="entry name" value="LexA-like"/>
</dbReference>
<evidence type="ECO:0000259" key="5">
    <source>
        <dbReference type="PROSITE" id="PS50943"/>
    </source>
</evidence>
<dbReference type="InterPro" id="IPR015927">
    <property type="entry name" value="Peptidase_S24_S26A/B/C"/>
</dbReference>
<keyword evidence="2" id="KW-0238">DNA-binding</keyword>
<dbReference type="Proteomes" id="UP001651880">
    <property type="component" value="Unassembled WGS sequence"/>
</dbReference>
<reference evidence="6 7" key="1">
    <citation type="submission" date="2021-10" db="EMBL/GenBank/DDBJ databases">
        <title>Lutispora strain m25 sp. nov., a thermophilic, non-spore-forming bacterium isolated from a lab-scale methanogenic bioreactor digesting anaerobic sludge.</title>
        <authorList>
            <person name="El Houari A."/>
            <person name="Mcdonald J."/>
        </authorList>
    </citation>
    <scope>NUCLEOTIDE SEQUENCE [LARGE SCALE GENOMIC DNA]</scope>
    <source>
        <strain evidence="7">m25</strain>
    </source>
</reference>
<evidence type="ECO:0000313" key="7">
    <source>
        <dbReference type="Proteomes" id="UP001651880"/>
    </source>
</evidence>
<evidence type="ECO:0000256" key="1">
    <source>
        <dbReference type="ARBA" id="ARBA00023015"/>
    </source>
</evidence>
<dbReference type="SUPFAM" id="SSF51306">
    <property type="entry name" value="LexA/Signal peptidase"/>
    <property type="match status" value="1"/>
</dbReference>
<sequence length="237" mass="27136">MSIIGTNIRNTRNKKNLSLKELAKKSGVTEQYLADIESGKKIPNQKLIESISKALGISVDLLEPSYFSQYFEEDDEKNEPKAPKHKITDKKPIEEDNAISSALSKAVRKIPVIDKMTSVKDFPNKNDIVDYKYEPVFQNKATNVPVGEFVYYIAQDNAMANSRILKGDLALVFITDSIRNGDIILYTERNKCYIRRIAFLEKEDILLYADNYEYQPILSSQRNINIMGKVVRVEFKI</sequence>
<gene>
    <name evidence="6" type="ORF">LJD61_01220</name>
</gene>
<keyword evidence="3" id="KW-0804">Transcription</keyword>
<evidence type="ECO:0000256" key="2">
    <source>
        <dbReference type="ARBA" id="ARBA00023125"/>
    </source>
</evidence>
<dbReference type="InterPro" id="IPR010982">
    <property type="entry name" value="Lambda_DNA-bd_dom_sf"/>
</dbReference>
<dbReference type="PANTHER" id="PTHR40661:SF3">
    <property type="entry name" value="FELS-1 PROPHAGE TRANSCRIPTIONAL REGULATOR"/>
    <property type="match status" value="1"/>
</dbReference>
<dbReference type="Pfam" id="PF00717">
    <property type="entry name" value="Peptidase_S24"/>
    <property type="match status" value="1"/>
</dbReference>
<proteinExistence type="predicted"/>
<dbReference type="EMBL" id="JAJEKE010000001">
    <property type="protein sequence ID" value="MCQ1528173.1"/>
    <property type="molecule type" value="Genomic_DNA"/>
</dbReference>
<comment type="caution">
    <text evidence="6">The sequence shown here is derived from an EMBL/GenBank/DDBJ whole genome shotgun (WGS) entry which is preliminary data.</text>
</comment>
<protein>
    <submittedName>
        <fullName evidence="6">Helix-turn-helix domain-containing protein</fullName>
    </submittedName>
</protein>
<keyword evidence="1" id="KW-0805">Transcription regulation</keyword>
<dbReference type="PANTHER" id="PTHR40661">
    <property type="match status" value="1"/>
</dbReference>
<dbReference type="SUPFAM" id="SSF47413">
    <property type="entry name" value="lambda repressor-like DNA-binding domains"/>
    <property type="match status" value="1"/>
</dbReference>
<name>A0ABT1NA99_9FIRM</name>
<dbReference type="InterPro" id="IPR036286">
    <property type="entry name" value="LexA/Signal_pep-like_sf"/>
</dbReference>